<sequence length="252" mass="28478">MLNSIQRKYTPESLPYHIIVPDLVGFGFSSRPPLRKSFGMLDNARILVKFMHVLGFTSDHGGYTVQGGNIGGFLGPRVATLDPETCRLLHVNMLTIQPLEGTNIQDDMKAGKYTQAEIDSLDREKKVRPWGLSIGEKFLEWSDPTTGPSLELILTIVSFYWFSRCFHTSLWHCRSMYSGDSGLGSQLDGVKCPVGYSWFRRENCNPPKGWLDQLGVVQWFKAHERGGHFAALEQPEALWEDVEDFLGHSNLQ</sequence>
<evidence type="ECO:0000313" key="3">
    <source>
        <dbReference type="EMBL" id="KAF5228222.1"/>
    </source>
</evidence>
<dbReference type="PANTHER" id="PTHR21661">
    <property type="entry name" value="EPOXIDE HYDROLASE 1-RELATED"/>
    <property type="match status" value="1"/>
</dbReference>
<dbReference type="SUPFAM" id="SSF53474">
    <property type="entry name" value="alpha/beta-Hydrolases"/>
    <property type="match status" value="1"/>
</dbReference>
<comment type="caution">
    <text evidence="3">The sequence shown here is derived from an EMBL/GenBank/DDBJ whole genome shotgun (WGS) entry which is preliminary data.</text>
</comment>
<dbReference type="AlphaFoldDB" id="A0AAN5Z0S5"/>
<keyword evidence="4" id="KW-1185">Reference proteome</keyword>
<reference evidence="3 4" key="1">
    <citation type="submission" date="2020-02" db="EMBL/GenBank/DDBJ databases">
        <title>Identification and distribution of gene clusters putatively required for synthesis of sphingolipid metabolism inhibitors in phylogenetically diverse species of the filamentous fungus Fusarium.</title>
        <authorList>
            <person name="Kim H.-S."/>
            <person name="Busman M."/>
            <person name="Brown D.W."/>
            <person name="Divon H."/>
            <person name="Uhlig S."/>
            <person name="Proctor R.H."/>
        </authorList>
    </citation>
    <scope>NUCLEOTIDE SEQUENCE [LARGE SCALE GENOMIC DNA]</scope>
    <source>
        <strain evidence="3 4">NRRL 2903</strain>
    </source>
</reference>
<comment type="similarity">
    <text evidence="1">Belongs to the peptidase S33 family.</text>
</comment>
<evidence type="ECO:0000256" key="1">
    <source>
        <dbReference type="ARBA" id="ARBA00010088"/>
    </source>
</evidence>
<accession>A0AAN5Z0S5</accession>
<keyword evidence="2" id="KW-0378">Hydrolase</keyword>
<evidence type="ECO:0000256" key="2">
    <source>
        <dbReference type="ARBA" id="ARBA00022801"/>
    </source>
</evidence>
<dbReference type="GO" id="GO:0097176">
    <property type="term" value="P:epoxide metabolic process"/>
    <property type="evidence" value="ECO:0007669"/>
    <property type="project" value="TreeGrafter"/>
</dbReference>
<evidence type="ECO:0000313" key="4">
    <source>
        <dbReference type="Proteomes" id="UP000537989"/>
    </source>
</evidence>
<dbReference type="Proteomes" id="UP000537989">
    <property type="component" value="Unassembled WGS sequence"/>
</dbReference>
<dbReference type="InterPro" id="IPR029058">
    <property type="entry name" value="AB_hydrolase_fold"/>
</dbReference>
<proteinExistence type="inferred from homology"/>
<gene>
    <name evidence="3" type="ORF">FAUST_11247</name>
</gene>
<dbReference type="EMBL" id="JAAMOD010000491">
    <property type="protein sequence ID" value="KAF5228222.1"/>
    <property type="molecule type" value="Genomic_DNA"/>
</dbReference>
<organism evidence="3 4">
    <name type="scientific">Fusarium austroamericanum</name>
    <dbReference type="NCBI Taxonomy" id="282268"/>
    <lineage>
        <taxon>Eukaryota</taxon>
        <taxon>Fungi</taxon>
        <taxon>Dikarya</taxon>
        <taxon>Ascomycota</taxon>
        <taxon>Pezizomycotina</taxon>
        <taxon>Sordariomycetes</taxon>
        <taxon>Hypocreomycetidae</taxon>
        <taxon>Hypocreales</taxon>
        <taxon>Nectriaceae</taxon>
        <taxon>Fusarium</taxon>
    </lineage>
</organism>
<dbReference type="PANTHER" id="PTHR21661:SF39">
    <property type="entry name" value="HYDROLASE, PUTATIVE (AFU_ORTHOLOGUE AFUA_3G08960)-RELATED"/>
    <property type="match status" value="1"/>
</dbReference>
<name>A0AAN5Z0S5_FUSAU</name>
<dbReference type="Gene3D" id="3.40.50.1820">
    <property type="entry name" value="alpha/beta hydrolase"/>
    <property type="match status" value="1"/>
</dbReference>
<dbReference type="GO" id="GO:0004301">
    <property type="term" value="F:epoxide hydrolase activity"/>
    <property type="evidence" value="ECO:0007669"/>
    <property type="project" value="TreeGrafter"/>
</dbReference>
<protein>
    <submittedName>
        <fullName evidence="3">Uncharacterized protein</fullName>
    </submittedName>
</protein>